<feature type="domain" description="Smf/DprA SLOG" evidence="3">
    <location>
        <begin position="90"/>
        <end position="298"/>
    </location>
</feature>
<dbReference type="Gene3D" id="3.40.50.450">
    <property type="match status" value="1"/>
</dbReference>
<dbReference type="Proteomes" id="UP001652432">
    <property type="component" value="Unassembled WGS sequence"/>
</dbReference>
<accession>A0ABT2T131</accession>
<dbReference type="PANTHER" id="PTHR43022">
    <property type="entry name" value="PROTEIN SMF"/>
    <property type="match status" value="1"/>
</dbReference>
<comment type="similarity">
    <text evidence="1">Belongs to the DprA/Smf family.</text>
</comment>
<evidence type="ECO:0000256" key="2">
    <source>
        <dbReference type="SAM" id="MobiDB-lite"/>
    </source>
</evidence>
<name>A0ABT2T131_9FIRM</name>
<dbReference type="Pfam" id="PF02481">
    <property type="entry name" value="DNA_processg_A"/>
    <property type="match status" value="1"/>
</dbReference>
<evidence type="ECO:0000313" key="5">
    <source>
        <dbReference type="Proteomes" id="UP001652432"/>
    </source>
</evidence>
<dbReference type="SUPFAM" id="SSF102405">
    <property type="entry name" value="MCP/YpsA-like"/>
    <property type="match status" value="1"/>
</dbReference>
<dbReference type="EMBL" id="JAOQKJ010000003">
    <property type="protein sequence ID" value="MCU6743676.1"/>
    <property type="molecule type" value="Genomic_DNA"/>
</dbReference>
<organism evidence="4 5">
    <name type="scientific">Suilimivivens aceti</name>
    <dbReference type="NCBI Taxonomy" id="2981774"/>
    <lineage>
        <taxon>Bacteria</taxon>
        <taxon>Bacillati</taxon>
        <taxon>Bacillota</taxon>
        <taxon>Clostridia</taxon>
        <taxon>Lachnospirales</taxon>
        <taxon>Lachnospiraceae</taxon>
        <taxon>Suilimivivens</taxon>
    </lineage>
</organism>
<protein>
    <submittedName>
        <fullName evidence="4">DNA-processing protein DprA</fullName>
    </submittedName>
</protein>
<proteinExistence type="inferred from homology"/>
<dbReference type="InterPro" id="IPR057666">
    <property type="entry name" value="DrpA_SLOG"/>
</dbReference>
<feature type="region of interest" description="Disordered" evidence="2">
    <location>
        <begin position="306"/>
        <end position="329"/>
    </location>
</feature>
<evidence type="ECO:0000313" key="4">
    <source>
        <dbReference type="EMBL" id="MCU6743676.1"/>
    </source>
</evidence>
<gene>
    <name evidence="4" type="primary">dprA</name>
    <name evidence="4" type="ORF">OCV77_04020</name>
</gene>
<sequence>MKITKKEEPYLFWLHNIPELSEKAAVLLLENCESPSQIYRMSRQELKEKLIGWGWRDKVAERKAEAFEQFRKEWKLEQAFEELQKKQIRMITVFHREYPRRLFAMASPPMALYCMGELPKERDCTVAVIGARDCSEYGSYAAFAFGERLGRAGIRVVSGMARGIDSIAQKAALDGGGRTYAVLGCGADVCYPASQRGLYDRICVQGGVISPFVPGTPPKKQLFPYRNSIVAGLSDAVLVIEARQKSGTFITVDMALEQGKDVYAVPGRLTDRLSDGCNLLIRQGCGVVLSPEDLIAELVMLKNRGNGSDRTKDLQKKRRRQEQDKQISGQMSLELSAEDGILGLLDLEPKSADALYESARQKGMKLTMQELLTELIGLCIEGKARQVSGNWFARAVAYSE</sequence>
<reference evidence="4 5" key="1">
    <citation type="journal article" date="2021" name="ISME Commun">
        <title>Automated analysis of genomic sequences facilitates high-throughput and comprehensive description of bacteria.</title>
        <authorList>
            <person name="Hitch T.C.A."/>
        </authorList>
    </citation>
    <scope>NUCLEOTIDE SEQUENCE [LARGE SCALE GENOMIC DNA]</scope>
    <source>
        <strain evidence="4 5">Sanger_18</strain>
    </source>
</reference>
<evidence type="ECO:0000256" key="1">
    <source>
        <dbReference type="ARBA" id="ARBA00006525"/>
    </source>
</evidence>
<keyword evidence="5" id="KW-1185">Reference proteome</keyword>
<comment type="caution">
    <text evidence="4">The sequence shown here is derived from an EMBL/GenBank/DDBJ whole genome shotgun (WGS) entry which is preliminary data.</text>
</comment>
<dbReference type="NCBIfam" id="TIGR00732">
    <property type="entry name" value="dprA"/>
    <property type="match status" value="1"/>
</dbReference>
<evidence type="ECO:0000259" key="3">
    <source>
        <dbReference type="Pfam" id="PF02481"/>
    </source>
</evidence>
<dbReference type="InterPro" id="IPR003488">
    <property type="entry name" value="DprA"/>
</dbReference>
<dbReference type="RefSeq" id="WP_262573512.1">
    <property type="nucleotide sequence ID" value="NZ_JAOQKJ010000003.1"/>
</dbReference>
<dbReference type="PANTHER" id="PTHR43022:SF1">
    <property type="entry name" value="PROTEIN SMF"/>
    <property type="match status" value="1"/>
</dbReference>